<gene>
    <name evidence="4" type="ORF">EJ04DRAFT_271353</name>
</gene>
<dbReference type="InterPro" id="IPR001138">
    <property type="entry name" value="Zn2Cys6_DnaBD"/>
</dbReference>
<accession>A0A9P4V2P9</accession>
<dbReference type="OrthoDB" id="5386330at2759"/>
<protein>
    <recommendedName>
        <fullName evidence="3">Zn(2)-C6 fungal-type domain-containing protein</fullName>
    </recommendedName>
</protein>
<evidence type="ECO:0000256" key="1">
    <source>
        <dbReference type="ARBA" id="ARBA00023242"/>
    </source>
</evidence>
<dbReference type="GO" id="GO:0008270">
    <property type="term" value="F:zinc ion binding"/>
    <property type="evidence" value="ECO:0007669"/>
    <property type="project" value="InterPro"/>
</dbReference>
<evidence type="ECO:0000259" key="3">
    <source>
        <dbReference type="SMART" id="SM00066"/>
    </source>
</evidence>
<dbReference type="Gene3D" id="4.10.240.10">
    <property type="entry name" value="Zn(2)-C6 fungal-type DNA-binding domain"/>
    <property type="match status" value="1"/>
</dbReference>
<dbReference type="Pfam" id="PF00172">
    <property type="entry name" value="Zn_clus"/>
    <property type="match status" value="1"/>
</dbReference>
<dbReference type="PANTHER" id="PTHR47784">
    <property type="entry name" value="STEROL UPTAKE CONTROL PROTEIN 2"/>
    <property type="match status" value="1"/>
</dbReference>
<dbReference type="InterPro" id="IPR053157">
    <property type="entry name" value="Sterol_Uptake_Regulator"/>
</dbReference>
<dbReference type="InterPro" id="IPR036864">
    <property type="entry name" value="Zn2-C6_fun-type_DNA-bd_sf"/>
</dbReference>
<keyword evidence="5" id="KW-1185">Reference proteome</keyword>
<organism evidence="4 5">
    <name type="scientific">Polyplosphaeria fusca</name>
    <dbReference type="NCBI Taxonomy" id="682080"/>
    <lineage>
        <taxon>Eukaryota</taxon>
        <taxon>Fungi</taxon>
        <taxon>Dikarya</taxon>
        <taxon>Ascomycota</taxon>
        <taxon>Pezizomycotina</taxon>
        <taxon>Dothideomycetes</taxon>
        <taxon>Pleosporomycetidae</taxon>
        <taxon>Pleosporales</taxon>
        <taxon>Tetraplosphaeriaceae</taxon>
        <taxon>Polyplosphaeria</taxon>
    </lineage>
</organism>
<proteinExistence type="predicted"/>
<dbReference type="SUPFAM" id="SSF57701">
    <property type="entry name" value="Zn2/Cys6 DNA-binding domain"/>
    <property type="match status" value="1"/>
</dbReference>
<reference evidence="4" key="1">
    <citation type="journal article" date="2020" name="Stud. Mycol.">
        <title>101 Dothideomycetes genomes: a test case for predicting lifestyles and emergence of pathogens.</title>
        <authorList>
            <person name="Haridas S."/>
            <person name="Albert R."/>
            <person name="Binder M."/>
            <person name="Bloem J."/>
            <person name="Labutti K."/>
            <person name="Salamov A."/>
            <person name="Andreopoulos B."/>
            <person name="Baker S."/>
            <person name="Barry K."/>
            <person name="Bills G."/>
            <person name="Bluhm B."/>
            <person name="Cannon C."/>
            <person name="Castanera R."/>
            <person name="Culley D."/>
            <person name="Daum C."/>
            <person name="Ezra D."/>
            <person name="Gonzalez J."/>
            <person name="Henrissat B."/>
            <person name="Kuo A."/>
            <person name="Liang C."/>
            <person name="Lipzen A."/>
            <person name="Lutzoni F."/>
            <person name="Magnuson J."/>
            <person name="Mondo S."/>
            <person name="Nolan M."/>
            <person name="Ohm R."/>
            <person name="Pangilinan J."/>
            <person name="Park H.-J."/>
            <person name="Ramirez L."/>
            <person name="Alfaro M."/>
            <person name="Sun H."/>
            <person name="Tritt A."/>
            <person name="Yoshinaga Y."/>
            <person name="Zwiers L.-H."/>
            <person name="Turgeon B."/>
            <person name="Goodwin S."/>
            <person name="Spatafora J."/>
            <person name="Crous P."/>
            <person name="Grigoriev I."/>
        </authorList>
    </citation>
    <scope>NUCLEOTIDE SEQUENCE</scope>
    <source>
        <strain evidence="4">CBS 125425</strain>
    </source>
</reference>
<feature type="region of interest" description="Disordered" evidence="2">
    <location>
        <begin position="76"/>
        <end position="99"/>
    </location>
</feature>
<comment type="caution">
    <text evidence="4">The sequence shown here is derived from an EMBL/GenBank/DDBJ whole genome shotgun (WGS) entry which is preliminary data.</text>
</comment>
<dbReference type="PANTHER" id="PTHR47784:SF5">
    <property type="entry name" value="STEROL UPTAKE CONTROL PROTEIN 2"/>
    <property type="match status" value="1"/>
</dbReference>
<evidence type="ECO:0000256" key="2">
    <source>
        <dbReference type="SAM" id="MobiDB-lite"/>
    </source>
</evidence>
<dbReference type="SMART" id="SM00066">
    <property type="entry name" value="GAL4"/>
    <property type="match status" value="1"/>
</dbReference>
<dbReference type="EMBL" id="ML996160">
    <property type="protein sequence ID" value="KAF2733545.1"/>
    <property type="molecule type" value="Genomic_DNA"/>
</dbReference>
<dbReference type="CDD" id="cd00067">
    <property type="entry name" value="GAL4"/>
    <property type="match status" value="1"/>
</dbReference>
<evidence type="ECO:0000313" key="4">
    <source>
        <dbReference type="EMBL" id="KAF2733545.1"/>
    </source>
</evidence>
<dbReference type="GO" id="GO:0001228">
    <property type="term" value="F:DNA-binding transcription activator activity, RNA polymerase II-specific"/>
    <property type="evidence" value="ECO:0007669"/>
    <property type="project" value="TreeGrafter"/>
</dbReference>
<dbReference type="AlphaFoldDB" id="A0A9P4V2P9"/>
<sequence>MGRIMSEPKVYKKRPHRKVKSGCSTCKRRKIKVSLRLRRLFQPSIFVLTRPKCDEDKPQCSNCARYSADCVYPSPSSSSDTSRDHASTSAPTTPSLVHTPESIVEEPPVPQCPPGTNDLPIRDLVLMHQWSVSTCFGFGDEFPGEADPWRVDVPVLGQQNHFLMRGILAVTSLHLSRLTMDPAVRVKYIQLAAYHQDLALPDYRRTILNVTEHNVAAILAFSALTTVYSFAAPKDPGSFFSGGAPEWIFLHRGVGTIPPEWQDWVDRSPLSHQMHRRRIGPIDATINPEDFRLIGLYGILSSLPLEEHGEGEHYEDALHWLRQAFAHTFNPESRMGPKYAVLFFIERVSQGFLELLNLQKPRALILLAHLCILLHRASKFWYLDGFAPHVLSEMQPGLSHEFLPWIEWPLEVCGIV</sequence>
<dbReference type="Proteomes" id="UP000799444">
    <property type="component" value="Unassembled WGS sequence"/>
</dbReference>
<keyword evidence="1" id="KW-0539">Nucleus</keyword>
<feature type="domain" description="Zn(2)-C6 fungal-type" evidence="3">
    <location>
        <begin position="17"/>
        <end position="81"/>
    </location>
</feature>
<evidence type="ECO:0000313" key="5">
    <source>
        <dbReference type="Proteomes" id="UP000799444"/>
    </source>
</evidence>
<name>A0A9P4V2P9_9PLEO</name>